<accession>A0A2I4E3C3</accession>
<evidence type="ECO:0000259" key="2">
    <source>
        <dbReference type="PROSITE" id="PS50104"/>
    </source>
</evidence>
<organism evidence="3 4">
    <name type="scientific">Juglans regia</name>
    <name type="common">English walnut</name>
    <dbReference type="NCBI Taxonomy" id="51240"/>
    <lineage>
        <taxon>Eukaryota</taxon>
        <taxon>Viridiplantae</taxon>
        <taxon>Streptophyta</taxon>
        <taxon>Embryophyta</taxon>
        <taxon>Tracheophyta</taxon>
        <taxon>Spermatophyta</taxon>
        <taxon>Magnoliopsida</taxon>
        <taxon>eudicotyledons</taxon>
        <taxon>Gunneridae</taxon>
        <taxon>Pentapetalae</taxon>
        <taxon>rosids</taxon>
        <taxon>fabids</taxon>
        <taxon>Fagales</taxon>
        <taxon>Juglandaceae</taxon>
        <taxon>Juglans</taxon>
    </lineage>
</organism>
<proteinExistence type="predicted"/>
<dbReference type="GO" id="GO:0007165">
    <property type="term" value="P:signal transduction"/>
    <property type="evidence" value="ECO:0000318"/>
    <property type="project" value="GO_Central"/>
</dbReference>
<dbReference type="SMART" id="SM00255">
    <property type="entry name" value="TIR"/>
    <property type="match status" value="1"/>
</dbReference>
<dbReference type="GO" id="GO:0005634">
    <property type="term" value="C:nucleus"/>
    <property type="evidence" value="ECO:0000318"/>
    <property type="project" value="GO_Central"/>
</dbReference>
<dbReference type="InParanoid" id="A0A2I4E3C3"/>
<keyword evidence="1" id="KW-0520">NAD</keyword>
<dbReference type="KEGG" id="jre:108985897"/>
<dbReference type="FunFam" id="3.40.50.10140:FF:000007">
    <property type="entry name" value="Disease resistance protein (TIR-NBS-LRR class)"/>
    <property type="match status" value="1"/>
</dbReference>
<reference evidence="4" key="1">
    <citation type="submission" date="2025-08" db="UniProtKB">
        <authorList>
            <consortium name="RefSeq"/>
        </authorList>
    </citation>
    <scope>IDENTIFICATION</scope>
    <source>
        <tissue evidence="4">Leaves</tissue>
    </source>
</reference>
<keyword evidence="3" id="KW-1185">Reference proteome</keyword>
<protein>
    <submittedName>
        <fullName evidence="4">TMV resistance protein N-like</fullName>
    </submittedName>
</protein>
<feature type="domain" description="TIR" evidence="2">
    <location>
        <begin position="33"/>
        <end position="168"/>
    </location>
</feature>
<dbReference type="AlphaFoldDB" id="A0A2I4E3C3"/>
<dbReference type="InterPro" id="IPR035897">
    <property type="entry name" value="Toll_tir_struct_dom_sf"/>
</dbReference>
<dbReference type="PROSITE" id="PS50104">
    <property type="entry name" value="TIR"/>
    <property type="match status" value="1"/>
</dbReference>
<dbReference type="STRING" id="51240.A0A2I4E3C3"/>
<gene>
    <name evidence="4" type="primary">LOC108985897</name>
</gene>
<name>A0A2I4E3C3_JUGRE</name>
<dbReference type="InterPro" id="IPR000157">
    <property type="entry name" value="TIR_dom"/>
</dbReference>
<evidence type="ECO:0000256" key="1">
    <source>
        <dbReference type="ARBA" id="ARBA00023027"/>
    </source>
</evidence>
<sequence length="184" mass="21378">MVLHPPNFPESSCSEEHEKIITSYSSSSSTPQWKYDAFLNFYGKDTRTSFTDHLYVDLKRNVILVFRDDETLKRGEYISQALPKEIQESQIAIVIFSTNYASSRWCLMELAKIVEWEEKTELTIFPIFYCVDPSNVRNQTGYFAEALAAHEEDPNIDVEKIRMGRAALRKVGSIVGWHIHDRYE</sequence>
<dbReference type="PANTHER" id="PTHR32009">
    <property type="entry name" value="TMV RESISTANCE PROTEIN N-LIKE"/>
    <property type="match status" value="1"/>
</dbReference>
<dbReference type="GeneID" id="108985897"/>
<dbReference type="SUPFAM" id="SSF52200">
    <property type="entry name" value="Toll/Interleukin receptor TIR domain"/>
    <property type="match status" value="1"/>
</dbReference>
<dbReference type="RefSeq" id="XP_018813901.1">
    <property type="nucleotide sequence ID" value="XM_018958356.2"/>
</dbReference>
<dbReference type="Proteomes" id="UP000235220">
    <property type="component" value="Chromosome 12"/>
</dbReference>
<dbReference type="Gene3D" id="3.40.50.10140">
    <property type="entry name" value="Toll/interleukin-1 receptor homology (TIR) domain"/>
    <property type="match status" value="1"/>
</dbReference>
<evidence type="ECO:0000313" key="3">
    <source>
        <dbReference type="Proteomes" id="UP000235220"/>
    </source>
</evidence>
<evidence type="ECO:0000313" key="4">
    <source>
        <dbReference type="RefSeq" id="XP_018813901.1"/>
    </source>
</evidence>
<dbReference type="OrthoDB" id="6160824at2759"/>
<dbReference type="Pfam" id="PF01582">
    <property type="entry name" value="TIR"/>
    <property type="match status" value="1"/>
</dbReference>
<dbReference type="PANTHER" id="PTHR32009:SF153">
    <property type="entry name" value="TMV RESISTANCE PROTEIN N-LIKE"/>
    <property type="match status" value="1"/>
</dbReference>